<accession>K1WTM5</accession>
<evidence type="ECO:0000256" key="9">
    <source>
        <dbReference type="SAM" id="SignalP"/>
    </source>
</evidence>
<protein>
    <recommendedName>
        <fullName evidence="3">beta-galactosidase</fullName>
        <ecNumber evidence="3">3.2.1.23</ecNumber>
    </recommendedName>
</protein>
<keyword evidence="6" id="KW-0325">Glycoprotein</keyword>
<dbReference type="SUPFAM" id="SSF49785">
    <property type="entry name" value="Galactose-binding domain-like"/>
    <property type="match status" value="2"/>
</dbReference>
<dbReference type="HOGENOM" id="CLU_005732_2_1_1"/>
<dbReference type="AlphaFoldDB" id="K1WTM5"/>
<sequence>MKLSSATYALTCAASLVAGQAQWPVHNNTLNSVVEWDHYSFIINGQRLFIWSGEVHYWRIPVPELWIDILQKVKAAGFNTVSFYGNWGKTALPTLPNFLISNVSQPLGYHSASEGSLDFETGAHNFEKLLEISKAIGLYVLFRPGPYVNAETNAGGLPGWVTTGAYGTLRNDDTRFTEAWTPYLKKYSEIVAKHQVTNGGNVFIYQIENEYGNQWINVTAKTPNDPAIAYMELLQKCARDAGIDIPLVHNNPNVNTKSWSKDYGAGVGGNVDVYGLDSYPSCWSCDVTECTGTNGNVPDFSLFGYQSNFQEVAPTQPSFLAEFQGGSYNPWGGPEGGCVNTTGPDWVNVYYRHNVAQKVSAINVYMSFGGTNWSSAIPTGESRTIRPKYHETKLFAQFLRVARDLTKVNLIRNSKLYASDPAIFTSELRNPDTNAGFYVTVHFSSPSRDLTPFKLTVATTMGNLTIPMYAESIVLNGRESKIVVTDFALGKQKLVYSTAEVLTVSTQDETPLLFLWLPASESGEFWLSGVRSASLLKKDGCSNFQVNETSGGLVISYKQLQGTCVVKFDNGYRVVLIDRSAAYGTWFPSTSSDPFTPEDSTVIVLGPYLVRSAAISGEVLELEGDWTGSTSIEIFAASAISRVSFNGESVEVSRTGYGSLVGTLGTSIHTIESIRAGLPALTGWEVADGFPERLAEYDDSKWTVANHTSTENPTKPATSPVLWADDYGYHYGALIYRGHFPSPSNTTTTTTTTITGVNISVIAGINSGWSAFLNGVHVGSWPGSREITQSSLALSFANATLQANNVLTLLIDNMGHDLTSGATNPRGIASATLLPTETAALFTEWKIAGAAGGTSNIDPIRGPYNEGGLHGERLGWHLPNLPASSFPVTSSNSSAGSSSTTSLRLPSKAGLTFHRTTIPLTLPPNLDISLSLRLSSSSSSSPSSPLPPLRATLYINGYQFGKYIPHIGNQVSFPVFPGILDYSGGPNTLAVNVWVMADAEAEGGDEGLELRIDWDVVAVVESRVLAEVVAGTDYLRPGWEDRSAYY</sequence>
<evidence type="ECO:0000313" key="11">
    <source>
        <dbReference type="EMBL" id="EKD16411.1"/>
    </source>
</evidence>
<dbReference type="InterPro" id="IPR037110">
    <property type="entry name" value="Betagal_dom2_sf"/>
</dbReference>
<dbReference type="InterPro" id="IPR025972">
    <property type="entry name" value="BetaGal_dom3"/>
</dbReference>
<dbReference type="SUPFAM" id="SSF51445">
    <property type="entry name" value="(Trans)glycosidases"/>
    <property type="match status" value="1"/>
</dbReference>
<dbReference type="Proteomes" id="UP000006753">
    <property type="component" value="Unassembled WGS sequence"/>
</dbReference>
<organism evidence="11 12">
    <name type="scientific">Marssonina brunnea f. sp. multigermtubi (strain MB_m1)</name>
    <name type="common">Marssonina leaf spot fungus</name>
    <dbReference type="NCBI Taxonomy" id="1072389"/>
    <lineage>
        <taxon>Eukaryota</taxon>
        <taxon>Fungi</taxon>
        <taxon>Dikarya</taxon>
        <taxon>Ascomycota</taxon>
        <taxon>Pezizomycotina</taxon>
        <taxon>Leotiomycetes</taxon>
        <taxon>Helotiales</taxon>
        <taxon>Drepanopezizaceae</taxon>
        <taxon>Drepanopeziza</taxon>
    </lineage>
</organism>
<evidence type="ECO:0000256" key="8">
    <source>
        <dbReference type="RuleBase" id="RU003679"/>
    </source>
</evidence>
<dbReference type="KEGG" id="mbe:MBM_05705"/>
<comment type="similarity">
    <text evidence="2 8">Belongs to the glycosyl hydrolase 35 family.</text>
</comment>
<proteinExistence type="inferred from homology"/>
<feature type="signal peptide" evidence="9">
    <location>
        <begin position="1"/>
        <end position="21"/>
    </location>
</feature>
<dbReference type="Gene3D" id="2.60.120.260">
    <property type="entry name" value="Galactose-binding domain-like"/>
    <property type="match status" value="2"/>
</dbReference>
<dbReference type="Pfam" id="PF13363">
    <property type="entry name" value="BetaGal_dom3"/>
    <property type="match status" value="1"/>
</dbReference>
<dbReference type="Gene3D" id="3.20.20.80">
    <property type="entry name" value="Glycosidases"/>
    <property type="match status" value="1"/>
</dbReference>
<dbReference type="InterPro" id="IPR018954">
    <property type="entry name" value="Betagal_dom2"/>
</dbReference>
<dbReference type="InParanoid" id="K1WTM5"/>
<evidence type="ECO:0000256" key="7">
    <source>
        <dbReference type="ARBA" id="ARBA00023295"/>
    </source>
</evidence>
<dbReference type="InterPro" id="IPR008979">
    <property type="entry name" value="Galactose-bd-like_sf"/>
</dbReference>
<gene>
    <name evidence="11" type="ORF">MBM_05705</name>
</gene>
<dbReference type="EC" id="3.2.1.23" evidence="3"/>
<dbReference type="InterPro" id="IPR025300">
    <property type="entry name" value="BetaGal_jelly_roll_dom"/>
</dbReference>
<evidence type="ECO:0000313" key="12">
    <source>
        <dbReference type="Proteomes" id="UP000006753"/>
    </source>
</evidence>
<dbReference type="PRINTS" id="PR00742">
    <property type="entry name" value="GLHYDRLASE35"/>
</dbReference>
<evidence type="ECO:0000256" key="1">
    <source>
        <dbReference type="ARBA" id="ARBA00001412"/>
    </source>
</evidence>
<evidence type="ECO:0000256" key="4">
    <source>
        <dbReference type="ARBA" id="ARBA00022729"/>
    </source>
</evidence>
<comment type="catalytic activity">
    <reaction evidence="1">
        <text>Hydrolysis of terminal non-reducing beta-D-galactose residues in beta-D-galactosides.</text>
        <dbReference type="EC" id="3.2.1.23"/>
    </reaction>
</comment>
<evidence type="ECO:0000256" key="6">
    <source>
        <dbReference type="ARBA" id="ARBA00023180"/>
    </source>
</evidence>
<feature type="domain" description="Beta-galactosidase" evidence="10">
    <location>
        <begin position="404"/>
        <end position="585"/>
    </location>
</feature>
<dbReference type="eggNOG" id="KOG0496">
    <property type="taxonomic scope" value="Eukaryota"/>
</dbReference>
<dbReference type="OMA" id="PYLITNG"/>
<keyword evidence="4 9" id="KW-0732">Signal</keyword>
<dbReference type="InterPro" id="IPR001944">
    <property type="entry name" value="Glycoside_Hdrlase_35"/>
</dbReference>
<dbReference type="EMBL" id="JH921439">
    <property type="protein sequence ID" value="EKD16411.1"/>
    <property type="molecule type" value="Genomic_DNA"/>
</dbReference>
<keyword evidence="12" id="KW-1185">Reference proteome</keyword>
<dbReference type="SMART" id="SM01029">
    <property type="entry name" value="BetaGal_dom2"/>
    <property type="match status" value="1"/>
</dbReference>
<dbReference type="Pfam" id="PF13364">
    <property type="entry name" value="BetaGal_ABD2"/>
    <property type="match status" value="2"/>
</dbReference>
<name>K1WTM5_MARBU</name>
<evidence type="ECO:0000256" key="2">
    <source>
        <dbReference type="ARBA" id="ARBA00009809"/>
    </source>
</evidence>
<dbReference type="Gene3D" id="2.60.390.10">
    <property type="entry name" value="Beta-galactosidase, domain 3"/>
    <property type="match status" value="1"/>
</dbReference>
<dbReference type="PANTHER" id="PTHR23421">
    <property type="entry name" value="BETA-GALACTOSIDASE RELATED"/>
    <property type="match status" value="1"/>
</dbReference>
<dbReference type="Pfam" id="PF01301">
    <property type="entry name" value="Glyco_hydro_35"/>
    <property type="match status" value="2"/>
</dbReference>
<feature type="chain" id="PRO_5003853136" description="beta-galactosidase" evidence="9">
    <location>
        <begin position="22"/>
        <end position="1046"/>
    </location>
</feature>
<evidence type="ECO:0000259" key="10">
    <source>
        <dbReference type="SMART" id="SM01029"/>
    </source>
</evidence>
<dbReference type="GO" id="GO:0005975">
    <property type="term" value="P:carbohydrate metabolic process"/>
    <property type="evidence" value="ECO:0007669"/>
    <property type="project" value="InterPro"/>
</dbReference>
<dbReference type="Pfam" id="PF10435">
    <property type="entry name" value="BetaGal_dom2"/>
    <property type="match status" value="1"/>
</dbReference>
<dbReference type="Gene3D" id="2.102.20.10">
    <property type="entry name" value="Beta-galactosidase, domain 2"/>
    <property type="match status" value="1"/>
</dbReference>
<keyword evidence="5" id="KW-0378">Hydrolase</keyword>
<evidence type="ECO:0000256" key="3">
    <source>
        <dbReference type="ARBA" id="ARBA00012756"/>
    </source>
</evidence>
<keyword evidence="7" id="KW-0326">Glycosidase</keyword>
<dbReference type="SUPFAM" id="SSF51011">
    <property type="entry name" value="Glycosyl hydrolase domain"/>
    <property type="match status" value="1"/>
</dbReference>
<dbReference type="GO" id="GO:0004565">
    <property type="term" value="F:beta-galactosidase activity"/>
    <property type="evidence" value="ECO:0007669"/>
    <property type="project" value="UniProtKB-EC"/>
</dbReference>
<dbReference type="InterPro" id="IPR031330">
    <property type="entry name" value="Gly_Hdrlase_35_cat"/>
</dbReference>
<dbReference type="OrthoDB" id="1657402at2759"/>
<dbReference type="InterPro" id="IPR036833">
    <property type="entry name" value="BetaGal_dom3_sf"/>
</dbReference>
<dbReference type="SUPFAM" id="SSF117100">
    <property type="entry name" value="Beta-galactosidase LacA, domain 3"/>
    <property type="match status" value="1"/>
</dbReference>
<dbReference type="InterPro" id="IPR017853">
    <property type="entry name" value="GH"/>
</dbReference>
<reference evidence="11 12" key="1">
    <citation type="journal article" date="2012" name="BMC Genomics">
        <title>Sequencing the genome of Marssonina brunnea reveals fungus-poplar co-evolution.</title>
        <authorList>
            <person name="Zhu S."/>
            <person name="Cao Y.-Z."/>
            <person name="Jiang C."/>
            <person name="Tan B.-Y."/>
            <person name="Wang Z."/>
            <person name="Feng S."/>
            <person name="Zhang L."/>
            <person name="Su X.-H."/>
            <person name="Brejova B."/>
            <person name="Vinar T."/>
            <person name="Xu M."/>
            <person name="Wang M.-X."/>
            <person name="Zhang S.-G."/>
            <person name="Huang M.-R."/>
            <person name="Wu R."/>
            <person name="Zhou Y."/>
        </authorList>
    </citation>
    <scope>NUCLEOTIDE SEQUENCE [LARGE SCALE GENOMIC DNA]</scope>
    <source>
        <strain evidence="11 12">MB_m1</strain>
    </source>
</reference>
<evidence type="ECO:0000256" key="5">
    <source>
        <dbReference type="ARBA" id="ARBA00022801"/>
    </source>
</evidence>